<protein>
    <submittedName>
        <fullName evidence="1">Uncharacterized protein</fullName>
    </submittedName>
</protein>
<reference evidence="1 2" key="1">
    <citation type="journal article" date="2018" name="Front. Plant Sci.">
        <title>Red Clover (Trifolium pratense) and Zigzag Clover (T. medium) - A Picture of Genomic Similarities and Differences.</title>
        <authorList>
            <person name="Dluhosova J."/>
            <person name="Istvanek J."/>
            <person name="Nedelnik J."/>
            <person name="Repkova J."/>
        </authorList>
    </citation>
    <scope>NUCLEOTIDE SEQUENCE [LARGE SCALE GENOMIC DNA]</scope>
    <source>
        <strain evidence="2">cv. 10/8</strain>
        <tissue evidence="1">Leaf</tissue>
    </source>
</reference>
<feature type="non-terminal residue" evidence="1">
    <location>
        <position position="15"/>
    </location>
</feature>
<accession>A0A392VCP1</accession>
<evidence type="ECO:0000313" key="2">
    <source>
        <dbReference type="Proteomes" id="UP000265520"/>
    </source>
</evidence>
<evidence type="ECO:0000313" key="1">
    <source>
        <dbReference type="EMBL" id="MCI86124.1"/>
    </source>
</evidence>
<proteinExistence type="predicted"/>
<name>A0A392VCP1_9FABA</name>
<keyword evidence="2" id="KW-1185">Reference proteome</keyword>
<dbReference type="EMBL" id="LXQA011132307">
    <property type="protein sequence ID" value="MCI86124.1"/>
    <property type="molecule type" value="Genomic_DNA"/>
</dbReference>
<dbReference type="Proteomes" id="UP000265520">
    <property type="component" value="Unassembled WGS sequence"/>
</dbReference>
<organism evidence="1 2">
    <name type="scientific">Trifolium medium</name>
    <dbReference type="NCBI Taxonomy" id="97028"/>
    <lineage>
        <taxon>Eukaryota</taxon>
        <taxon>Viridiplantae</taxon>
        <taxon>Streptophyta</taxon>
        <taxon>Embryophyta</taxon>
        <taxon>Tracheophyta</taxon>
        <taxon>Spermatophyta</taxon>
        <taxon>Magnoliopsida</taxon>
        <taxon>eudicotyledons</taxon>
        <taxon>Gunneridae</taxon>
        <taxon>Pentapetalae</taxon>
        <taxon>rosids</taxon>
        <taxon>fabids</taxon>
        <taxon>Fabales</taxon>
        <taxon>Fabaceae</taxon>
        <taxon>Papilionoideae</taxon>
        <taxon>50 kb inversion clade</taxon>
        <taxon>NPAAA clade</taxon>
        <taxon>Hologalegina</taxon>
        <taxon>IRL clade</taxon>
        <taxon>Trifolieae</taxon>
        <taxon>Trifolium</taxon>
    </lineage>
</organism>
<comment type="caution">
    <text evidence="1">The sequence shown here is derived from an EMBL/GenBank/DDBJ whole genome shotgun (WGS) entry which is preliminary data.</text>
</comment>
<sequence>MWQWQKKRQFHIEQE</sequence>